<proteinExistence type="predicted"/>
<organism evidence="1 2">
    <name type="scientific">Cerasibacillus terrae</name>
    <dbReference type="NCBI Taxonomy" id="2498845"/>
    <lineage>
        <taxon>Bacteria</taxon>
        <taxon>Bacillati</taxon>
        <taxon>Bacillota</taxon>
        <taxon>Bacilli</taxon>
        <taxon>Bacillales</taxon>
        <taxon>Bacillaceae</taxon>
        <taxon>Cerasibacillus</taxon>
    </lineage>
</organism>
<dbReference type="InterPro" id="IPR036388">
    <property type="entry name" value="WH-like_DNA-bd_sf"/>
</dbReference>
<dbReference type="OrthoDB" id="5507947at2"/>
<dbReference type="Gene3D" id="1.10.10.10">
    <property type="entry name" value="Winged helix-like DNA-binding domain superfamily/Winged helix DNA-binding domain"/>
    <property type="match status" value="1"/>
</dbReference>
<protein>
    <submittedName>
        <fullName evidence="1">YwgA family protein</fullName>
    </submittedName>
</protein>
<comment type="caution">
    <text evidence="1">The sequence shown here is derived from an EMBL/GenBank/DDBJ whole genome shotgun (WGS) entry which is preliminary data.</text>
</comment>
<evidence type="ECO:0000313" key="2">
    <source>
        <dbReference type="Proteomes" id="UP000321574"/>
    </source>
</evidence>
<dbReference type="AlphaFoldDB" id="A0A5C8NZ79"/>
<sequence>MLMNHSKVMQFFSVVGEVTGRKKLQKMIYILQSCGVPFEEKYQFHFYGPYSEELSLRIEELCNLGFIEEEKEDKSNYIQYHYQITEHGVDFLEHFQSDMPDFSEQANLLLAESSRFLELVATMLFFKDLPREVVEKKVHHVKPKQNYSPVEMAKAWELIDTLVQ</sequence>
<dbReference type="Proteomes" id="UP000321574">
    <property type="component" value="Unassembled WGS sequence"/>
</dbReference>
<reference evidence="1 2" key="1">
    <citation type="submission" date="2019-06" db="EMBL/GenBank/DDBJ databases">
        <title>Cerasibacillus sp. nov., isolated from maize field.</title>
        <authorList>
            <person name="Lin S.-Y."/>
            <person name="Tsai C.-F."/>
            <person name="Young C.-C."/>
        </authorList>
    </citation>
    <scope>NUCLEOTIDE SEQUENCE [LARGE SCALE GENOMIC DNA]</scope>
    <source>
        <strain evidence="1 2">CC-CFT480</strain>
    </source>
</reference>
<accession>A0A5C8NZ79</accession>
<dbReference type="EMBL" id="VDUW01000002">
    <property type="protein sequence ID" value="TXL66599.1"/>
    <property type="molecule type" value="Genomic_DNA"/>
</dbReference>
<evidence type="ECO:0000313" key="1">
    <source>
        <dbReference type="EMBL" id="TXL66599.1"/>
    </source>
</evidence>
<gene>
    <name evidence="1" type="ORF">FHP05_04225</name>
</gene>
<name>A0A5C8NZ79_9BACI</name>
<keyword evidence="2" id="KW-1185">Reference proteome</keyword>
<dbReference type="RefSeq" id="WP_147665999.1">
    <property type="nucleotide sequence ID" value="NZ_VDUW01000002.1"/>
</dbReference>